<dbReference type="EMBL" id="GGEC01067641">
    <property type="protein sequence ID" value="MBX48125.1"/>
    <property type="molecule type" value="Transcribed_RNA"/>
</dbReference>
<sequence>MHYCTPRLHQHINESKSEKLVFLFKNRGYQLTQSPKRLICLGFPKLCLPF</sequence>
<organism evidence="1">
    <name type="scientific">Rhizophora mucronata</name>
    <name type="common">Asiatic mangrove</name>
    <dbReference type="NCBI Taxonomy" id="61149"/>
    <lineage>
        <taxon>Eukaryota</taxon>
        <taxon>Viridiplantae</taxon>
        <taxon>Streptophyta</taxon>
        <taxon>Embryophyta</taxon>
        <taxon>Tracheophyta</taxon>
        <taxon>Spermatophyta</taxon>
        <taxon>Magnoliopsida</taxon>
        <taxon>eudicotyledons</taxon>
        <taxon>Gunneridae</taxon>
        <taxon>Pentapetalae</taxon>
        <taxon>rosids</taxon>
        <taxon>fabids</taxon>
        <taxon>Malpighiales</taxon>
        <taxon>Rhizophoraceae</taxon>
        <taxon>Rhizophora</taxon>
    </lineage>
</organism>
<accession>A0A2P2P058</accession>
<dbReference type="AlphaFoldDB" id="A0A2P2P058"/>
<protein>
    <submittedName>
        <fullName evidence="1">Uncharacterized protein</fullName>
    </submittedName>
</protein>
<proteinExistence type="predicted"/>
<reference evidence="1" key="1">
    <citation type="submission" date="2018-02" db="EMBL/GenBank/DDBJ databases">
        <title>Rhizophora mucronata_Transcriptome.</title>
        <authorList>
            <person name="Meera S.P."/>
            <person name="Sreeshan A."/>
            <person name="Augustine A."/>
        </authorList>
    </citation>
    <scope>NUCLEOTIDE SEQUENCE</scope>
    <source>
        <tissue evidence="1">Leaf</tissue>
    </source>
</reference>
<name>A0A2P2P058_RHIMU</name>
<evidence type="ECO:0000313" key="1">
    <source>
        <dbReference type="EMBL" id="MBX48125.1"/>
    </source>
</evidence>